<evidence type="ECO:0000313" key="3">
    <source>
        <dbReference type="Proteomes" id="UP001214043"/>
    </source>
</evidence>
<gene>
    <name evidence="2" type="ORF">PUV54_02000</name>
</gene>
<evidence type="ECO:0000256" key="1">
    <source>
        <dbReference type="SAM" id="MobiDB-lite"/>
    </source>
</evidence>
<name>A0AAF0CEY4_9PROT</name>
<dbReference type="EMBL" id="CP118166">
    <property type="protein sequence ID" value="WDI31961.1"/>
    <property type="molecule type" value="Genomic_DNA"/>
</dbReference>
<organism evidence="2 3">
    <name type="scientific">Hyphococcus flavus</name>
    <dbReference type="NCBI Taxonomy" id="1866326"/>
    <lineage>
        <taxon>Bacteria</taxon>
        <taxon>Pseudomonadati</taxon>
        <taxon>Pseudomonadota</taxon>
        <taxon>Alphaproteobacteria</taxon>
        <taxon>Parvularculales</taxon>
        <taxon>Parvularculaceae</taxon>
        <taxon>Hyphococcus</taxon>
    </lineage>
</organism>
<accession>A0AAF0CEY4</accession>
<feature type="compositionally biased region" description="Basic and acidic residues" evidence="1">
    <location>
        <begin position="10"/>
        <end position="34"/>
    </location>
</feature>
<dbReference type="RefSeq" id="WP_274493845.1">
    <property type="nucleotide sequence ID" value="NZ_CP118166.1"/>
</dbReference>
<keyword evidence="3" id="KW-1185">Reference proteome</keyword>
<feature type="region of interest" description="Disordered" evidence="1">
    <location>
        <begin position="1"/>
        <end position="46"/>
    </location>
</feature>
<proteinExistence type="predicted"/>
<protein>
    <submittedName>
        <fullName evidence="2">Uncharacterized protein</fullName>
    </submittedName>
</protein>
<reference evidence="2" key="1">
    <citation type="submission" date="2023-02" db="EMBL/GenBank/DDBJ databases">
        <title>Genome sequence of Hyphococcus flavus.</title>
        <authorList>
            <person name="Rong J.-C."/>
            <person name="Zhao Q."/>
            <person name="Yi M."/>
            <person name="Wu J.-Y."/>
        </authorList>
    </citation>
    <scope>NUCLEOTIDE SEQUENCE</scope>
    <source>
        <strain evidence="2">MCCC 1K03223</strain>
    </source>
</reference>
<dbReference type="AlphaFoldDB" id="A0AAF0CEY4"/>
<dbReference type="Proteomes" id="UP001214043">
    <property type="component" value="Chromosome"/>
</dbReference>
<evidence type="ECO:0000313" key="2">
    <source>
        <dbReference type="EMBL" id="WDI31961.1"/>
    </source>
</evidence>
<dbReference type="KEGG" id="hfl:PUV54_02000"/>
<sequence>MIAESAPVAEHQHNATSVHDDHARHGDEHGEHMRTSKKSAPCGPDQHDCQHCKTAQFFKASVKAETAASFAPPPIEKAVGAIVAAQNSNIFADRITRFANLWRGPPKATPVSLKIRLLV</sequence>